<organism evidence="2 3">
    <name type="scientific">Skermanella aerolata</name>
    <dbReference type="NCBI Taxonomy" id="393310"/>
    <lineage>
        <taxon>Bacteria</taxon>
        <taxon>Pseudomonadati</taxon>
        <taxon>Pseudomonadota</taxon>
        <taxon>Alphaproteobacteria</taxon>
        <taxon>Rhodospirillales</taxon>
        <taxon>Azospirillaceae</taxon>
        <taxon>Skermanella</taxon>
    </lineage>
</organism>
<feature type="region of interest" description="Disordered" evidence="1">
    <location>
        <begin position="177"/>
        <end position="214"/>
    </location>
</feature>
<accession>A0A512E1H7</accession>
<gene>
    <name evidence="2" type="ORF">SAE02_67350</name>
</gene>
<proteinExistence type="predicted"/>
<name>A0A512E1H7_9PROT</name>
<reference evidence="2 3" key="1">
    <citation type="submission" date="2019-07" db="EMBL/GenBank/DDBJ databases">
        <title>Whole genome shotgun sequence of Skermanella aerolata NBRC 106429.</title>
        <authorList>
            <person name="Hosoyama A."/>
            <person name="Uohara A."/>
            <person name="Ohji S."/>
            <person name="Ichikawa N."/>
        </authorList>
    </citation>
    <scope>NUCLEOTIDE SEQUENCE [LARGE SCALE GENOMIC DNA]</scope>
    <source>
        <strain evidence="2 3">NBRC 106429</strain>
    </source>
</reference>
<dbReference type="AlphaFoldDB" id="A0A512E1H7"/>
<comment type="caution">
    <text evidence="2">The sequence shown here is derived from an EMBL/GenBank/DDBJ whole genome shotgun (WGS) entry which is preliminary data.</text>
</comment>
<evidence type="ECO:0000313" key="2">
    <source>
        <dbReference type="EMBL" id="GEO42587.1"/>
    </source>
</evidence>
<keyword evidence="3" id="KW-1185">Reference proteome</keyword>
<protein>
    <submittedName>
        <fullName evidence="2">Uncharacterized protein</fullName>
    </submittedName>
</protein>
<evidence type="ECO:0000313" key="3">
    <source>
        <dbReference type="Proteomes" id="UP000321523"/>
    </source>
</evidence>
<dbReference type="RefSeq" id="WP_044435613.1">
    <property type="nucleotide sequence ID" value="NZ_BJYZ01000044.1"/>
</dbReference>
<dbReference type="EMBL" id="BJYZ01000044">
    <property type="protein sequence ID" value="GEO42587.1"/>
    <property type="molecule type" value="Genomic_DNA"/>
</dbReference>
<evidence type="ECO:0000256" key="1">
    <source>
        <dbReference type="SAM" id="MobiDB-lite"/>
    </source>
</evidence>
<dbReference type="Proteomes" id="UP000321523">
    <property type="component" value="Unassembled WGS sequence"/>
</dbReference>
<sequence>MARLVGRLARYGIGAAAISAIGTAFLLSGGKAADPARLRADISSAIEERIGHPWRVRRLRIATMPSSGPSGPFVIDVEVALNEPTFTRLETTAGVTFADPVAESGFKKRLQGKIWLDQPAATVLARLDIDNAETLARMGTPISRIAGRVVVRGSSEASRWSAASGCFGACLPDRFGEIKHGEDGQWREQDAKGERAEEAKAPRASEEADEYRQQ</sequence>